<evidence type="ECO:0000259" key="4">
    <source>
        <dbReference type="Pfam" id="PF01494"/>
    </source>
</evidence>
<evidence type="ECO:0000313" key="6">
    <source>
        <dbReference type="Proteomes" id="UP000011761"/>
    </source>
</evidence>
<dbReference type="RefSeq" id="XP_007675838.1">
    <property type="nucleotide sequence ID" value="XM_007677648.1"/>
</dbReference>
<accession>M2LSL6</accession>
<gene>
    <name evidence="5" type="ORF">BAUCODRAFT_453277</name>
</gene>
<proteinExistence type="predicted"/>
<sequence>MASPKRVLIAGAGVAGPSLAWFLAHNGHNVTIVERAPALRTSGQQVDVAGKGVHIVKAMGIWDELLAHSTGDQGIKFVDEHDKIWAAFPVDKESGASSFVKEIEILRGEMAEVLYRHTKGDVDYVFGEQIRGLKEQAKQVTVSFAKGADRDFDVVVAADGLFSKTRDIAFSSSFAHVKSLKQCCALMSIPYKESDGYWSRWYNAPGGRCVVLRPQPKIGKTGAYLAVMTPHSGKLALLPHEAQISEFTQLFADAGWEAERVLREMKDNPSVYVQETAQVKTPSWVRGRIALLGDAGYCPSPVSGQGTTLAFVGAYILAGCLCTYDEVETALKQYEQQIKPFVEKAQALIPGVPGIANPQTSWGIAVLYTVLWWSDLIAKSGVPGWIGKLMSPVASLVSGKELEIPTYPAMSTRR</sequence>
<keyword evidence="1" id="KW-0285">Flavoprotein</keyword>
<dbReference type="Proteomes" id="UP000011761">
    <property type="component" value="Unassembled WGS sequence"/>
</dbReference>
<dbReference type="InterPro" id="IPR036188">
    <property type="entry name" value="FAD/NAD-bd_sf"/>
</dbReference>
<dbReference type="InterPro" id="IPR051704">
    <property type="entry name" value="FAD_aromatic-hydroxylase"/>
</dbReference>
<dbReference type="Pfam" id="PF01494">
    <property type="entry name" value="FAD_binding_3"/>
    <property type="match status" value="1"/>
</dbReference>
<evidence type="ECO:0000313" key="5">
    <source>
        <dbReference type="EMBL" id="EMC97472.1"/>
    </source>
</evidence>
<dbReference type="PRINTS" id="PR00420">
    <property type="entry name" value="RNGMNOXGNASE"/>
</dbReference>
<dbReference type="HOGENOM" id="CLU_009665_1_0_1"/>
<feature type="domain" description="FAD-binding" evidence="4">
    <location>
        <begin position="6"/>
        <end position="345"/>
    </location>
</feature>
<keyword evidence="3" id="KW-0560">Oxidoreductase</keyword>
<dbReference type="AlphaFoldDB" id="M2LSL6"/>
<reference evidence="5 6" key="1">
    <citation type="journal article" date="2012" name="PLoS Pathog.">
        <title>Diverse lifestyles and strategies of plant pathogenesis encoded in the genomes of eighteen Dothideomycetes fungi.</title>
        <authorList>
            <person name="Ohm R.A."/>
            <person name="Feau N."/>
            <person name="Henrissat B."/>
            <person name="Schoch C.L."/>
            <person name="Horwitz B.A."/>
            <person name="Barry K.W."/>
            <person name="Condon B.J."/>
            <person name="Copeland A.C."/>
            <person name="Dhillon B."/>
            <person name="Glaser F."/>
            <person name="Hesse C.N."/>
            <person name="Kosti I."/>
            <person name="LaButti K."/>
            <person name="Lindquist E.A."/>
            <person name="Lucas S."/>
            <person name="Salamov A.A."/>
            <person name="Bradshaw R.E."/>
            <person name="Ciuffetti L."/>
            <person name="Hamelin R.C."/>
            <person name="Kema G.H.J."/>
            <person name="Lawrence C."/>
            <person name="Scott J.A."/>
            <person name="Spatafora J.W."/>
            <person name="Turgeon B.G."/>
            <person name="de Wit P.J.G.M."/>
            <person name="Zhong S."/>
            <person name="Goodwin S.B."/>
            <person name="Grigoriev I.V."/>
        </authorList>
    </citation>
    <scope>NUCLEOTIDE SEQUENCE [LARGE SCALE GENOMIC DNA]</scope>
    <source>
        <strain evidence="5 6">UAMH 10762</strain>
    </source>
</reference>
<dbReference type="GO" id="GO:0071949">
    <property type="term" value="F:FAD binding"/>
    <property type="evidence" value="ECO:0007669"/>
    <property type="project" value="InterPro"/>
</dbReference>
<dbReference type="Gene3D" id="3.30.9.10">
    <property type="entry name" value="D-Amino Acid Oxidase, subunit A, domain 2"/>
    <property type="match status" value="1"/>
</dbReference>
<dbReference type="SUPFAM" id="SSF51905">
    <property type="entry name" value="FAD/NAD(P)-binding domain"/>
    <property type="match status" value="1"/>
</dbReference>
<dbReference type="PANTHER" id="PTHR46865:SF2">
    <property type="entry name" value="MONOOXYGENASE"/>
    <property type="match status" value="1"/>
</dbReference>
<dbReference type="PANTHER" id="PTHR46865">
    <property type="entry name" value="OXIDOREDUCTASE-RELATED"/>
    <property type="match status" value="1"/>
</dbReference>
<keyword evidence="6" id="KW-1185">Reference proteome</keyword>
<name>M2LSL6_BAUPA</name>
<dbReference type="EMBL" id="KB445554">
    <property type="protein sequence ID" value="EMC97472.1"/>
    <property type="molecule type" value="Genomic_DNA"/>
</dbReference>
<keyword evidence="2" id="KW-0274">FAD</keyword>
<evidence type="ECO:0000256" key="1">
    <source>
        <dbReference type="ARBA" id="ARBA00022630"/>
    </source>
</evidence>
<evidence type="ECO:0000256" key="3">
    <source>
        <dbReference type="ARBA" id="ARBA00023002"/>
    </source>
</evidence>
<dbReference type="OrthoDB" id="655030at2759"/>
<protein>
    <recommendedName>
        <fullName evidence="4">FAD-binding domain-containing protein</fullName>
    </recommendedName>
</protein>
<dbReference type="GeneID" id="19114483"/>
<dbReference type="InterPro" id="IPR002938">
    <property type="entry name" value="FAD-bd"/>
</dbReference>
<evidence type="ECO:0000256" key="2">
    <source>
        <dbReference type="ARBA" id="ARBA00022827"/>
    </source>
</evidence>
<dbReference type="KEGG" id="bcom:BAUCODRAFT_453277"/>
<dbReference type="OMA" id="WARWYNA"/>
<dbReference type="GO" id="GO:0016491">
    <property type="term" value="F:oxidoreductase activity"/>
    <property type="evidence" value="ECO:0007669"/>
    <property type="project" value="UniProtKB-KW"/>
</dbReference>
<dbReference type="eggNOG" id="ENOG502QTX9">
    <property type="taxonomic scope" value="Eukaryota"/>
</dbReference>
<dbReference type="Gene3D" id="3.50.50.60">
    <property type="entry name" value="FAD/NAD(P)-binding domain"/>
    <property type="match status" value="1"/>
</dbReference>
<organism evidence="5 6">
    <name type="scientific">Baudoinia panamericana (strain UAMH 10762)</name>
    <name type="common">Angels' share fungus</name>
    <name type="synonym">Baudoinia compniacensis (strain UAMH 10762)</name>
    <dbReference type="NCBI Taxonomy" id="717646"/>
    <lineage>
        <taxon>Eukaryota</taxon>
        <taxon>Fungi</taxon>
        <taxon>Dikarya</taxon>
        <taxon>Ascomycota</taxon>
        <taxon>Pezizomycotina</taxon>
        <taxon>Dothideomycetes</taxon>
        <taxon>Dothideomycetidae</taxon>
        <taxon>Mycosphaerellales</taxon>
        <taxon>Teratosphaeriaceae</taxon>
        <taxon>Baudoinia</taxon>
    </lineage>
</organism>